<sequence>MKNHNVINYTSQINQVIINPRMRTRKPFYIFFETLYFFI</sequence>
<protein>
    <submittedName>
        <fullName evidence="1">Uncharacterized protein</fullName>
    </submittedName>
</protein>
<evidence type="ECO:0000313" key="1">
    <source>
        <dbReference type="EMBL" id="VXC68524.1"/>
    </source>
</evidence>
<dbReference type="EMBL" id="CABWMC010000030">
    <property type="protein sequence ID" value="VXC68524.1"/>
    <property type="molecule type" value="Genomic_DNA"/>
</dbReference>
<accession>A0A654AMK9</accession>
<organism evidence="1 2">
    <name type="scientific">Bacillus mycoides</name>
    <dbReference type="NCBI Taxonomy" id="1405"/>
    <lineage>
        <taxon>Bacteria</taxon>
        <taxon>Bacillati</taxon>
        <taxon>Bacillota</taxon>
        <taxon>Bacilli</taxon>
        <taxon>Bacillales</taxon>
        <taxon>Bacillaceae</taxon>
        <taxon>Bacillus</taxon>
        <taxon>Bacillus cereus group</taxon>
    </lineage>
</organism>
<dbReference type="Proteomes" id="UP000437562">
    <property type="component" value="Unassembled WGS sequence"/>
</dbReference>
<evidence type="ECO:0000313" key="2">
    <source>
        <dbReference type="Proteomes" id="UP000437562"/>
    </source>
</evidence>
<name>A0A654AMK9_BACMY</name>
<gene>
    <name evidence="1" type="ORF">BACI71_50048</name>
</gene>
<proteinExistence type="predicted"/>
<dbReference type="AlphaFoldDB" id="A0A654AMK9"/>
<reference evidence="1 2" key="1">
    <citation type="submission" date="2019-10" db="EMBL/GenBank/DDBJ databases">
        <authorList>
            <person name="Karimi E."/>
        </authorList>
    </citation>
    <scope>NUCLEOTIDE SEQUENCE [LARGE SCALE GENOMIC DNA]</scope>
    <source>
        <strain evidence="1">Bacillus sp. 71</strain>
    </source>
</reference>